<dbReference type="OrthoDB" id="9813056at2"/>
<evidence type="ECO:0000256" key="2">
    <source>
        <dbReference type="ARBA" id="ARBA00023015"/>
    </source>
</evidence>
<proteinExistence type="inferred from homology"/>
<gene>
    <name evidence="6" type="ORF">C8N45_103268</name>
</gene>
<dbReference type="Pfam" id="PF03466">
    <property type="entry name" value="LysR_substrate"/>
    <property type="match status" value="1"/>
</dbReference>
<dbReference type="GO" id="GO:0003700">
    <property type="term" value="F:DNA-binding transcription factor activity"/>
    <property type="evidence" value="ECO:0007669"/>
    <property type="project" value="InterPro"/>
</dbReference>
<dbReference type="InterPro" id="IPR058163">
    <property type="entry name" value="LysR-type_TF_proteobact-type"/>
</dbReference>
<dbReference type="PANTHER" id="PTHR30537">
    <property type="entry name" value="HTH-TYPE TRANSCRIPTIONAL REGULATOR"/>
    <property type="match status" value="1"/>
</dbReference>
<comment type="similarity">
    <text evidence="1">Belongs to the LysR transcriptional regulatory family.</text>
</comment>
<dbReference type="InterPro" id="IPR036390">
    <property type="entry name" value="WH_DNA-bd_sf"/>
</dbReference>
<dbReference type="AlphaFoldDB" id="A0A2T6KKF9"/>
<dbReference type="SUPFAM" id="SSF53850">
    <property type="entry name" value="Periplasmic binding protein-like II"/>
    <property type="match status" value="1"/>
</dbReference>
<dbReference type="SUPFAM" id="SSF46785">
    <property type="entry name" value="Winged helix' DNA-binding domain"/>
    <property type="match status" value="1"/>
</dbReference>
<name>A0A2T6KKF9_9RHOB</name>
<dbReference type="Pfam" id="PF00126">
    <property type="entry name" value="HTH_1"/>
    <property type="match status" value="1"/>
</dbReference>
<evidence type="ECO:0000313" key="6">
    <source>
        <dbReference type="EMBL" id="PUB16412.1"/>
    </source>
</evidence>
<evidence type="ECO:0000256" key="1">
    <source>
        <dbReference type="ARBA" id="ARBA00009437"/>
    </source>
</evidence>
<dbReference type="PROSITE" id="PS50931">
    <property type="entry name" value="HTH_LYSR"/>
    <property type="match status" value="1"/>
</dbReference>
<organism evidence="6 7">
    <name type="scientific">Yoonia sediminilitoris</name>
    <dbReference type="NCBI Taxonomy" id="1286148"/>
    <lineage>
        <taxon>Bacteria</taxon>
        <taxon>Pseudomonadati</taxon>
        <taxon>Pseudomonadota</taxon>
        <taxon>Alphaproteobacteria</taxon>
        <taxon>Rhodobacterales</taxon>
        <taxon>Paracoccaceae</taxon>
        <taxon>Yoonia</taxon>
    </lineage>
</organism>
<dbReference type="Gene3D" id="1.10.10.10">
    <property type="entry name" value="Winged helix-like DNA-binding domain superfamily/Winged helix DNA-binding domain"/>
    <property type="match status" value="1"/>
</dbReference>
<comment type="caution">
    <text evidence="6">The sequence shown here is derived from an EMBL/GenBank/DDBJ whole genome shotgun (WGS) entry which is preliminary data.</text>
</comment>
<keyword evidence="4" id="KW-0804">Transcription</keyword>
<dbReference type="PANTHER" id="PTHR30537:SF5">
    <property type="entry name" value="HTH-TYPE TRANSCRIPTIONAL ACTIVATOR TTDR-RELATED"/>
    <property type="match status" value="1"/>
</dbReference>
<sequence length="295" mass="31861">MDKLSVMKAFCRIVERGSFSRAADDLGVSAALLSREVKLLEESLGTTLLTRTTRSMSLTDHGRRFYDEARDIVEAVARVEDGIRESASTVSGPLKIGCSNSFGQAIIGPMLPGFLSEYPDVRVTLALEERVVDVVEEGIDLTLRVGAVLQDSSLIARKIGTFHQRLFASPAYLAKHGTPQSPDEIAGHRIAGFLLADHLLEWALTGPQSTETISVDPDLKISNSIVLSEILAAGYGIGPLPSFVSKGPEARGELMRVLPDYTLPTRDIYAVTGSRLGMDARVLAFIDHLRGALAV</sequence>
<evidence type="ECO:0000256" key="4">
    <source>
        <dbReference type="ARBA" id="ARBA00023163"/>
    </source>
</evidence>
<dbReference type="CDD" id="cd08422">
    <property type="entry name" value="PBP2_CrgA_like"/>
    <property type="match status" value="1"/>
</dbReference>
<evidence type="ECO:0000313" key="7">
    <source>
        <dbReference type="Proteomes" id="UP000244523"/>
    </source>
</evidence>
<dbReference type="RefSeq" id="WP_108386009.1">
    <property type="nucleotide sequence ID" value="NZ_QBUD01000003.1"/>
</dbReference>
<keyword evidence="2" id="KW-0805">Transcription regulation</keyword>
<dbReference type="Proteomes" id="UP000244523">
    <property type="component" value="Unassembled WGS sequence"/>
</dbReference>
<protein>
    <submittedName>
        <fullName evidence="6">DNA-binding transcriptional LysR family regulator</fullName>
    </submittedName>
</protein>
<keyword evidence="7" id="KW-1185">Reference proteome</keyword>
<dbReference type="InterPro" id="IPR000847">
    <property type="entry name" value="LysR_HTH_N"/>
</dbReference>
<dbReference type="EMBL" id="QBUD01000003">
    <property type="protein sequence ID" value="PUB16412.1"/>
    <property type="molecule type" value="Genomic_DNA"/>
</dbReference>
<evidence type="ECO:0000256" key="3">
    <source>
        <dbReference type="ARBA" id="ARBA00023125"/>
    </source>
</evidence>
<feature type="domain" description="HTH lysR-type" evidence="5">
    <location>
        <begin position="1"/>
        <end position="59"/>
    </location>
</feature>
<reference evidence="6 7" key="1">
    <citation type="submission" date="2018-04" db="EMBL/GenBank/DDBJ databases">
        <title>Genomic Encyclopedia of Archaeal and Bacterial Type Strains, Phase II (KMG-II): from individual species to whole genera.</title>
        <authorList>
            <person name="Goeker M."/>
        </authorList>
    </citation>
    <scope>NUCLEOTIDE SEQUENCE [LARGE SCALE GENOMIC DNA]</scope>
    <source>
        <strain evidence="6 7">DSM 29955</strain>
    </source>
</reference>
<dbReference type="InterPro" id="IPR005119">
    <property type="entry name" value="LysR_subst-bd"/>
</dbReference>
<dbReference type="InterPro" id="IPR036388">
    <property type="entry name" value="WH-like_DNA-bd_sf"/>
</dbReference>
<dbReference type="Gene3D" id="3.40.190.290">
    <property type="match status" value="1"/>
</dbReference>
<dbReference type="FunFam" id="1.10.10.10:FF:000001">
    <property type="entry name" value="LysR family transcriptional regulator"/>
    <property type="match status" value="1"/>
</dbReference>
<evidence type="ECO:0000259" key="5">
    <source>
        <dbReference type="PROSITE" id="PS50931"/>
    </source>
</evidence>
<dbReference type="GO" id="GO:0003677">
    <property type="term" value="F:DNA binding"/>
    <property type="evidence" value="ECO:0007669"/>
    <property type="project" value="UniProtKB-KW"/>
</dbReference>
<accession>A0A2T6KKF9</accession>
<keyword evidence="3 6" id="KW-0238">DNA-binding</keyword>